<proteinExistence type="predicted"/>
<evidence type="ECO:0000313" key="1">
    <source>
        <dbReference type="EMBL" id="CAB4144132.1"/>
    </source>
</evidence>
<accession>A0A6J5MCX4</accession>
<organism evidence="1">
    <name type="scientific">uncultured Caudovirales phage</name>
    <dbReference type="NCBI Taxonomy" id="2100421"/>
    <lineage>
        <taxon>Viruses</taxon>
        <taxon>Duplodnaviria</taxon>
        <taxon>Heunggongvirae</taxon>
        <taxon>Uroviricota</taxon>
        <taxon>Caudoviricetes</taxon>
        <taxon>Peduoviridae</taxon>
        <taxon>Maltschvirus</taxon>
        <taxon>Maltschvirus maltsch</taxon>
    </lineage>
</organism>
<protein>
    <submittedName>
        <fullName evidence="1">Uncharacterized protein</fullName>
    </submittedName>
</protein>
<reference evidence="1" key="1">
    <citation type="submission" date="2020-04" db="EMBL/GenBank/DDBJ databases">
        <authorList>
            <person name="Chiriac C."/>
            <person name="Salcher M."/>
            <person name="Ghai R."/>
            <person name="Kavagutti S V."/>
        </authorList>
    </citation>
    <scope>NUCLEOTIDE SEQUENCE</scope>
</reference>
<gene>
    <name evidence="1" type="ORF">UFOVP470_16</name>
</gene>
<sequence length="265" mass="25175">MGIYNTLLGAGGPFPFIRALAVDQTDYNLYSALVAGGWDAQRPVYVELTINAGIILKSSANTIPAFTVGALPTGSIIKLTNRGYIVGRGGKGIGKGYPTNTSYNLTAPATANGGTALITTLPISIDNASGVIGGGGGAGGVGGATSADCSCDGCGGVGLAGMSTSGGGAGYGDAGQGYSGWTNNGQYNNAQNSSAGTLTAAGAQGGTTAGASGTLGVAGGTGTGSSACGYTNQSGPGTGGAAGACTSGNSFITWINTGSRLGALG</sequence>
<dbReference type="EMBL" id="LR796429">
    <property type="protein sequence ID" value="CAB4144132.1"/>
    <property type="molecule type" value="Genomic_DNA"/>
</dbReference>
<name>A0A6J5MCX4_9CAUD</name>